<name>A0A3R9CAU9_9HYPH</name>
<organism evidence="3 4">
    <name type="scientific">Rhizobium pisi</name>
    <dbReference type="NCBI Taxonomy" id="574561"/>
    <lineage>
        <taxon>Bacteria</taxon>
        <taxon>Pseudomonadati</taxon>
        <taxon>Pseudomonadota</taxon>
        <taxon>Alphaproteobacteria</taxon>
        <taxon>Hyphomicrobiales</taxon>
        <taxon>Rhizobiaceae</taxon>
        <taxon>Rhizobium/Agrobacterium group</taxon>
        <taxon>Rhizobium</taxon>
    </lineage>
</organism>
<accession>A0A3R9CAU9</accession>
<dbReference type="OrthoDB" id="8420502at2"/>
<proteinExistence type="predicted"/>
<reference evidence="2 5" key="2">
    <citation type="submission" date="2020-08" db="EMBL/GenBank/DDBJ databases">
        <title>Genomic Encyclopedia of Type Strains, Phase III (KMG-III): the genomes of soil and plant-associated and newly described type strains.</title>
        <authorList>
            <person name="Whitman W."/>
        </authorList>
    </citation>
    <scope>NUCLEOTIDE SEQUENCE [LARGE SCALE GENOMIC DNA]</scope>
    <source>
        <strain evidence="2 5">CECT 4113</strain>
    </source>
</reference>
<evidence type="ECO:0000313" key="4">
    <source>
        <dbReference type="Proteomes" id="UP000277279"/>
    </source>
</evidence>
<evidence type="ECO:0000313" key="3">
    <source>
        <dbReference type="EMBL" id="RSB81667.1"/>
    </source>
</evidence>
<dbReference type="Proteomes" id="UP000277279">
    <property type="component" value="Unassembled WGS sequence"/>
</dbReference>
<reference evidence="3 4" key="1">
    <citation type="submission" date="2018-11" db="EMBL/GenBank/DDBJ databases">
        <authorList>
            <person name="Huo Y."/>
        </authorList>
    </citation>
    <scope>NUCLEOTIDE SEQUENCE [LARGE SCALE GENOMIC DNA]</scope>
    <source>
        <strain evidence="3 4">DSM 30132</strain>
    </source>
</reference>
<sequence>MRMTDRTLELDCSKLTPTFSQRLVAGLAPLASLFRVFRNRMEINRLHDLSDTQLRDIGLTRADVTSAFLASTFFEDPSEHLTRSARNRWRLPSLLRSYDE</sequence>
<dbReference type="Proteomes" id="UP000518315">
    <property type="component" value="Unassembled WGS sequence"/>
</dbReference>
<dbReference type="EMBL" id="JACHXH010000004">
    <property type="protein sequence ID" value="MBB3133667.1"/>
    <property type="molecule type" value="Genomic_DNA"/>
</dbReference>
<dbReference type="Pfam" id="PF06568">
    <property type="entry name" value="YjiS-like"/>
    <property type="match status" value="1"/>
</dbReference>
<evidence type="ECO:0000259" key="1">
    <source>
        <dbReference type="Pfam" id="PF06568"/>
    </source>
</evidence>
<comment type="caution">
    <text evidence="3">The sequence shown here is derived from an EMBL/GenBank/DDBJ whole genome shotgun (WGS) entry which is preliminary data.</text>
</comment>
<dbReference type="EMBL" id="RJJT01000004">
    <property type="protein sequence ID" value="RSB81667.1"/>
    <property type="molecule type" value="Genomic_DNA"/>
</dbReference>
<protein>
    <submittedName>
        <fullName evidence="3">DUF1127 domain-containing protein</fullName>
    </submittedName>
    <submittedName>
        <fullName evidence="2">Uncharacterized protein YjiS (DUF1127 family)</fullName>
    </submittedName>
</protein>
<evidence type="ECO:0000313" key="2">
    <source>
        <dbReference type="EMBL" id="MBB3133667.1"/>
    </source>
</evidence>
<dbReference type="AlphaFoldDB" id="A0A3R9CAU9"/>
<dbReference type="RefSeq" id="WP_125843850.1">
    <property type="nucleotide sequence ID" value="NZ_JACHXH010000004.1"/>
</dbReference>
<gene>
    <name evidence="3" type="ORF">EFD55_06840</name>
    <name evidence="2" type="ORF">FHS26_001380</name>
</gene>
<keyword evidence="5" id="KW-1185">Reference proteome</keyword>
<evidence type="ECO:0000313" key="5">
    <source>
        <dbReference type="Proteomes" id="UP000518315"/>
    </source>
</evidence>
<dbReference type="InterPro" id="IPR009506">
    <property type="entry name" value="YjiS-like"/>
</dbReference>
<feature type="domain" description="YjiS-like" evidence="1">
    <location>
        <begin position="38"/>
        <end position="64"/>
    </location>
</feature>